<dbReference type="GO" id="GO:0006412">
    <property type="term" value="P:translation"/>
    <property type="evidence" value="ECO:0007669"/>
    <property type="project" value="UniProtKB-UniRule"/>
</dbReference>
<name>A0A3N5BAQ2_9THEO</name>
<dbReference type="PIRSF" id="PIRSF002211">
    <property type="entry name" value="Ribosomal_L30_bac-type"/>
    <property type="match status" value="1"/>
</dbReference>
<keyword evidence="4 5" id="KW-0687">Ribonucleoprotein</keyword>
<dbReference type="SUPFAM" id="SSF55129">
    <property type="entry name" value="Ribosomal protein L30p/L7e"/>
    <property type="match status" value="1"/>
</dbReference>
<dbReference type="PANTHER" id="PTHR15892">
    <property type="entry name" value="MITOCHONDRIAL RIBOSOMAL PROTEIN L30"/>
    <property type="match status" value="1"/>
</dbReference>
<dbReference type="Gene3D" id="3.30.1390.20">
    <property type="entry name" value="Ribosomal protein L30, ferredoxin-like fold domain"/>
    <property type="match status" value="1"/>
</dbReference>
<accession>A0A3N5BAQ2</accession>
<evidence type="ECO:0000256" key="3">
    <source>
        <dbReference type="ARBA" id="ARBA00022980"/>
    </source>
</evidence>
<dbReference type="InterPro" id="IPR018038">
    <property type="entry name" value="Ribosomal_uL30_CS"/>
</dbReference>
<evidence type="ECO:0000313" key="9">
    <source>
        <dbReference type="Proteomes" id="UP000282654"/>
    </source>
</evidence>
<dbReference type="Pfam" id="PF00327">
    <property type="entry name" value="Ribosomal_L30"/>
    <property type="match status" value="1"/>
</dbReference>
<dbReference type="GO" id="GO:0003735">
    <property type="term" value="F:structural constituent of ribosome"/>
    <property type="evidence" value="ECO:0007669"/>
    <property type="project" value="InterPro"/>
</dbReference>
<dbReference type="PANTHER" id="PTHR15892:SF2">
    <property type="entry name" value="LARGE RIBOSOMAL SUBUNIT PROTEIN UL30M"/>
    <property type="match status" value="1"/>
</dbReference>
<organism evidence="8 9">
    <name type="scientific">Thermodesulfitimonas autotrophica</name>
    <dbReference type="NCBI Taxonomy" id="1894989"/>
    <lineage>
        <taxon>Bacteria</taxon>
        <taxon>Bacillati</taxon>
        <taxon>Bacillota</taxon>
        <taxon>Clostridia</taxon>
        <taxon>Thermoanaerobacterales</taxon>
        <taxon>Thermoanaerobacteraceae</taxon>
        <taxon>Thermodesulfitimonas</taxon>
    </lineage>
</organism>
<dbReference type="RefSeq" id="WP_170157790.1">
    <property type="nucleotide sequence ID" value="NZ_DAITJO010000019.1"/>
</dbReference>
<evidence type="ECO:0000259" key="7">
    <source>
        <dbReference type="Pfam" id="PF00327"/>
    </source>
</evidence>
<keyword evidence="3 5" id="KW-0689">Ribosomal protein</keyword>
<comment type="caution">
    <text evidence="8">The sequence shown here is derived from an EMBL/GenBank/DDBJ whole genome shotgun (WGS) entry which is preliminary data.</text>
</comment>
<dbReference type="GO" id="GO:0022625">
    <property type="term" value="C:cytosolic large ribosomal subunit"/>
    <property type="evidence" value="ECO:0007669"/>
    <property type="project" value="TreeGrafter"/>
</dbReference>
<keyword evidence="9" id="KW-1185">Reference proteome</keyword>
<dbReference type="CDD" id="cd01658">
    <property type="entry name" value="Ribosomal_L30"/>
    <property type="match status" value="1"/>
</dbReference>
<dbReference type="InterPro" id="IPR016082">
    <property type="entry name" value="Ribosomal_uL30_ferredoxin-like"/>
</dbReference>
<evidence type="ECO:0000313" key="8">
    <source>
        <dbReference type="EMBL" id="RPF42785.1"/>
    </source>
</evidence>
<evidence type="ECO:0000256" key="4">
    <source>
        <dbReference type="ARBA" id="ARBA00023274"/>
    </source>
</evidence>
<sequence>MGEMRITLVRSTIGANRKQRATVAGLGLRRVNQTVVKQNNAALKGMVAKIHHLVRVEES</sequence>
<gene>
    <name evidence="5" type="primary">rpmD</name>
    <name evidence="8" type="ORF">EDD75_1895</name>
</gene>
<dbReference type="HAMAP" id="MF_01371_B">
    <property type="entry name" value="Ribosomal_uL30_B"/>
    <property type="match status" value="1"/>
</dbReference>
<dbReference type="FunFam" id="3.30.1390.20:FF:000001">
    <property type="entry name" value="50S ribosomal protein L30"/>
    <property type="match status" value="1"/>
</dbReference>
<dbReference type="PROSITE" id="PS00634">
    <property type="entry name" value="RIBOSOMAL_L30"/>
    <property type="match status" value="1"/>
</dbReference>
<dbReference type="InterPro" id="IPR005996">
    <property type="entry name" value="Ribosomal_uL30_bac-type"/>
</dbReference>
<comment type="subunit">
    <text evidence="2 5">Part of the 50S ribosomal subunit.</text>
</comment>
<comment type="similarity">
    <text evidence="1 5 6">Belongs to the universal ribosomal protein uL30 family.</text>
</comment>
<proteinExistence type="inferred from homology"/>
<evidence type="ECO:0000256" key="5">
    <source>
        <dbReference type="HAMAP-Rule" id="MF_01371"/>
    </source>
</evidence>
<reference evidence="8 9" key="1">
    <citation type="submission" date="2018-11" db="EMBL/GenBank/DDBJ databases">
        <title>Genomic Encyclopedia of Type Strains, Phase IV (KMG-IV): sequencing the most valuable type-strain genomes for metagenomic binning, comparative biology and taxonomic classification.</title>
        <authorList>
            <person name="Goeker M."/>
        </authorList>
    </citation>
    <scope>NUCLEOTIDE SEQUENCE [LARGE SCALE GENOMIC DNA]</scope>
    <source>
        <strain evidence="8 9">DSM 102936</strain>
    </source>
</reference>
<dbReference type="NCBIfam" id="TIGR01308">
    <property type="entry name" value="rpmD_bact"/>
    <property type="match status" value="1"/>
</dbReference>
<feature type="domain" description="Large ribosomal subunit protein uL30-like ferredoxin-like fold" evidence="7">
    <location>
        <begin position="5"/>
        <end position="54"/>
    </location>
</feature>
<dbReference type="InterPro" id="IPR036919">
    <property type="entry name" value="Ribo_uL30_ferredoxin-like_sf"/>
</dbReference>
<evidence type="ECO:0000256" key="1">
    <source>
        <dbReference type="ARBA" id="ARBA00007594"/>
    </source>
</evidence>
<evidence type="ECO:0000256" key="2">
    <source>
        <dbReference type="ARBA" id="ARBA00011838"/>
    </source>
</evidence>
<dbReference type="EMBL" id="RKRE01000003">
    <property type="protein sequence ID" value="RPF42785.1"/>
    <property type="molecule type" value="Genomic_DNA"/>
</dbReference>
<protein>
    <recommendedName>
        <fullName evidence="5">Large ribosomal subunit protein uL30</fullName>
    </recommendedName>
</protein>
<dbReference type="AlphaFoldDB" id="A0A3N5BAQ2"/>
<evidence type="ECO:0000256" key="6">
    <source>
        <dbReference type="RuleBase" id="RU003734"/>
    </source>
</evidence>
<dbReference type="Proteomes" id="UP000282654">
    <property type="component" value="Unassembled WGS sequence"/>
</dbReference>